<evidence type="ECO:0000256" key="2">
    <source>
        <dbReference type="ARBA" id="ARBA00022722"/>
    </source>
</evidence>
<evidence type="ECO:0000256" key="3">
    <source>
        <dbReference type="ARBA" id="ARBA00022723"/>
    </source>
</evidence>
<evidence type="ECO:0000256" key="1">
    <source>
        <dbReference type="ARBA" id="ARBA00022649"/>
    </source>
</evidence>
<dbReference type="EMBL" id="JADLRE010000018">
    <property type="protein sequence ID" value="MBF6227901.1"/>
    <property type="molecule type" value="Genomic_DNA"/>
</dbReference>
<dbReference type="InterPro" id="IPR029060">
    <property type="entry name" value="PIN-like_dom_sf"/>
</dbReference>
<evidence type="ECO:0000256" key="4">
    <source>
        <dbReference type="ARBA" id="ARBA00022801"/>
    </source>
</evidence>
<dbReference type="InterPro" id="IPR002716">
    <property type="entry name" value="PIN_dom"/>
</dbReference>
<keyword evidence="3" id="KW-0479">Metal-binding</keyword>
<sequence length="188" mass="20555">MAFVVVYDANVLYGNALRDLLIRLARSGAVQAKWTDQILDEALNSLSAKRPDIPIDRLDRLRRLMNDAVPDGRVYGYEPLIEGLKLPDPDDRHVLAAAIAAGAQVIVTSNLADFPIDALAPWHVEAKSPDDFLLDQIDLDDRVVWACIQQIADSRNNPPESVADVLDVLESAGLVEAVASLRAGAHDR</sequence>
<evidence type="ECO:0000313" key="8">
    <source>
        <dbReference type="EMBL" id="MBF6227901.1"/>
    </source>
</evidence>
<organism evidence="8 9">
    <name type="scientific">Nocardia abscessus</name>
    <dbReference type="NCBI Taxonomy" id="120957"/>
    <lineage>
        <taxon>Bacteria</taxon>
        <taxon>Bacillati</taxon>
        <taxon>Actinomycetota</taxon>
        <taxon>Actinomycetes</taxon>
        <taxon>Mycobacteriales</taxon>
        <taxon>Nocardiaceae</taxon>
        <taxon>Nocardia</taxon>
    </lineage>
</organism>
<dbReference type="Pfam" id="PF13470">
    <property type="entry name" value="PIN_3"/>
    <property type="match status" value="1"/>
</dbReference>
<keyword evidence="9" id="KW-1185">Reference proteome</keyword>
<keyword evidence="4" id="KW-0378">Hydrolase</keyword>
<name>A0ABS0CCE0_9NOCA</name>
<keyword evidence="1" id="KW-1277">Toxin-antitoxin system</keyword>
<protein>
    <submittedName>
        <fullName evidence="8">PIN domain-containing protein</fullName>
    </submittedName>
</protein>
<dbReference type="Proteomes" id="UP000807309">
    <property type="component" value="Unassembled WGS sequence"/>
</dbReference>
<feature type="domain" description="PIN" evidence="6">
    <location>
        <begin position="5"/>
        <end position="111"/>
    </location>
</feature>
<evidence type="ECO:0000259" key="7">
    <source>
        <dbReference type="Pfam" id="PF26343"/>
    </source>
</evidence>
<keyword evidence="5" id="KW-0460">Magnesium</keyword>
<feature type="domain" description="VapC50 C-terminal" evidence="7">
    <location>
        <begin position="129"/>
        <end position="183"/>
    </location>
</feature>
<accession>A0ABS0CCE0</accession>
<keyword evidence="2" id="KW-0540">Nuclease</keyword>
<dbReference type="InterPro" id="IPR058652">
    <property type="entry name" value="VapC50_C"/>
</dbReference>
<evidence type="ECO:0000259" key="6">
    <source>
        <dbReference type="Pfam" id="PF13470"/>
    </source>
</evidence>
<gene>
    <name evidence="8" type="ORF">IU470_22680</name>
</gene>
<dbReference type="SUPFAM" id="SSF88723">
    <property type="entry name" value="PIN domain-like"/>
    <property type="match status" value="1"/>
</dbReference>
<comment type="caution">
    <text evidence="8">The sequence shown here is derived from an EMBL/GenBank/DDBJ whole genome shotgun (WGS) entry which is preliminary data.</text>
</comment>
<evidence type="ECO:0000256" key="5">
    <source>
        <dbReference type="ARBA" id="ARBA00022842"/>
    </source>
</evidence>
<proteinExistence type="predicted"/>
<reference evidence="8 9" key="1">
    <citation type="submission" date="2020-10" db="EMBL/GenBank/DDBJ databases">
        <title>Identification of Nocardia species via Next-generation sequencing and recognition of intraspecies genetic diversity.</title>
        <authorList>
            <person name="Li P."/>
            <person name="Li P."/>
            <person name="Lu B."/>
        </authorList>
    </citation>
    <scope>NUCLEOTIDE SEQUENCE [LARGE SCALE GENOMIC DNA]</scope>
    <source>
        <strain evidence="8 9">N-11</strain>
    </source>
</reference>
<dbReference type="RefSeq" id="WP_195034854.1">
    <property type="nucleotide sequence ID" value="NZ_JADLRE010000018.1"/>
</dbReference>
<evidence type="ECO:0000313" key="9">
    <source>
        <dbReference type="Proteomes" id="UP000807309"/>
    </source>
</evidence>
<dbReference type="Pfam" id="PF26343">
    <property type="entry name" value="VapC50_C"/>
    <property type="match status" value="1"/>
</dbReference>